<dbReference type="Pfam" id="PF22664">
    <property type="entry name" value="TRI-like_N"/>
    <property type="match status" value="1"/>
</dbReference>
<dbReference type="EMBL" id="KZ805370">
    <property type="protein sequence ID" value="PVI00605.1"/>
    <property type="molecule type" value="Genomic_DNA"/>
</dbReference>
<reference evidence="3 4" key="1">
    <citation type="journal article" date="2018" name="Sci. Rep.">
        <title>Comparative genomics provides insights into the lifestyle and reveals functional heterogeneity of dark septate endophytic fungi.</title>
        <authorList>
            <person name="Knapp D.G."/>
            <person name="Nemeth J.B."/>
            <person name="Barry K."/>
            <person name="Hainaut M."/>
            <person name="Henrissat B."/>
            <person name="Johnson J."/>
            <person name="Kuo A."/>
            <person name="Lim J.H.P."/>
            <person name="Lipzen A."/>
            <person name="Nolan M."/>
            <person name="Ohm R.A."/>
            <person name="Tamas L."/>
            <person name="Grigoriev I.V."/>
            <person name="Spatafora J.W."/>
            <person name="Nagy L.G."/>
            <person name="Kovacs G.M."/>
        </authorList>
    </citation>
    <scope>NUCLEOTIDE SEQUENCE [LARGE SCALE GENOMIC DNA]</scope>
    <source>
        <strain evidence="3 4">DSE2036</strain>
    </source>
</reference>
<sequence length="498" mass="56036">MATGNNTLHLSAMDQNIVRVYTQTLLLFPFPDGNHAEEAITALVNGLKDTLKQFPFLAGTLKLAELGKLCLSYPTEIPDPMETAIFATKNVPLGPEFPHTYEQLKEKGMPPSAFMPEIFCPDDLRRYCGMPPNAEGIVDCSVDPVPVLRVQANFIPGGLVLSMYFHHSVMDCSGVNIVWTTYARNISNISQFRQSKVAGLPELSIRLDESERRQALDQRAQTPSYATQAEAEAYCKGTYKYEPTLPLTNTPCSIRYFVIPAQRMREYREKLKRHFPEGPQPTICNILAALVWIHVTRARAARLPNCKEKETRIGVATDLRRRSNPKMVEDDYMGNMALFSTGALKIADVVAGDRVTEETVTHTVRTIKRIINKVDNDWVLRHLSFFASIDEIKDTECALGFRFGLDMYITSWMNFGGDIEWGIPGTDLTGLGLHGRPDYIRRTYGPSDGGMMVLPRRRHLVNGEEAPYEVMVRLASVDMERLLNEPNGLSSWAERVID</sequence>
<name>A0A2V1DTP3_9PLEO</name>
<dbReference type="AlphaFoldDB" id="A0A2V1DTP3"/>
<evidence type="ECO:0000313" key="3">
    <source>
        <dbReference type="EMBL" id="PVI00605.1"/>
    </source>
</evidence>
<dbReference type="InterPro" id="IPR050317">
    <property type="entry name" value="Plant_Fungal_Acyltransferase"/>
</dbReference>
<keyword evidence="4" id="KW-1185">Reference proteome</keyword>
<dbReference type="OrthoDB" id="1862401at2759"/>
<dbReference type="GO" id="GO:0016747">
    <property type="term" value="F:acyltransferase activity, transferring groups other than amino-acyl groups"/>
    <property type="evidence" value="ECO:0007669"/>
    <property type="project" value="TreeGrafter"/>
</dbReference>
<evidence type="ECO:0000313" key="4">
    <source>
        <dbReference type="Proteomes" id="UP000244855"/>
    </source>
</evidence>
<dbReference type="Gene3D" id="3.30.559.10">
    <property type="entry name" value="Chloramphenicol acetyltransferase-like domain"/>
    <property type="match status" value="2"/>
</dbReference>
<dbReference type="InterPro" id="IPR054710">
    <property type="entry name" value="Tri101-like_N"/>
</dbReference>
<keyword evidence="1" id="KW-0808">Transferase</keyword>
<dbReference type="InterPro" id="IPR023213">
    <property type="entry name" value="CAT-like_dom_sf"/>
</dbReference>
<protein>
    <recommendedName>
        <fullName evidence="2">Trichothecene 3-O-acetyltransferase-like N-terminal domain-containing protein</fullName>
    </recommendedName>
</protein>
<accession>A0A2V1DTP3</accession>
<organism evidence="3 4">
    <name type="scientific">Periconia macrospinosa</name>
    <dbReference type="NCBI Taxonomy" id="97972"/>
    <lineage>
        <taxon>Eukaryota</taxon>
        <taxon>Fungi</taxon>
        <taxon>Dikarya</taxon>
        <taxon>Ascomycota</taxon>
        <taxon>Pezizomycotina</taxon>
        <taxon>Dothideomycetes</taxon>
        <taxon>Pleosporomycetidae</taxon>
        <taxon>Pleosporales</taxon>
        <taxon>Massarineae</taxon>
        <taxon>Periconiaceae</taxon>
        <taxon>Periconia</taxon>
    </lineage>
</organism>
<gene>
    <name evidence="3" type="ORF">DM02DRAFT_526628</name>
</gene>
<evidence type="ECO:0000256" key="1">
    <source>
        <dbReference type="ARBA" id="ARBA00022679"/>
    </source>
</evidence>
<feature type="domain" description="Trichothecene 3-O-acetyltransferase-like N-terminal" evidence="2">
    <location>
        <begin position="20"/>
        <end position="178"/>
    </location>
</feature>
<dbReference type="Proteomes" id="UP000244855">
    <property type="component" value="Unassembled WGS sequence"/>
</dbReference>
<evidence type="ECO:0000259" key="2">
    <source>
        <dbReference type="Pfam" id="PF22664"/>
    </source>
</evidence>
<dbReference type="GO" id="GO:0044550">
    <property type="term" value="P:secondary metabolite biosynthetic process"/>
    <property type="evidence" value="ECO:0007669"/>
    <property type="project" value="TreeGrafter"/>
</dbReference>
<dbReference type="PANTHER" id="PTHR31642:SF310">
    <property type="entry name" value="FATTY ALCOHOL:CAFFEOYL-COA ACYLTRANSFERASE"/>
    <property type="match status" value="1"/>
</dbReference>
<dbReference type="STRING" id="97972.A0A2V1DTP3"/>
<dbReference type="PANTHER" id="PTHR31642">
    <property type="entry name" value="TRICHOTHECENE 3-O-ACETYLTRANSFERASE"/>
    <property type="match status" value="1"/>
</dbReference>
<proteinExistence type="predicted"/>